<reference evidence="2" key="1">
    <citation type="submission" date="2022-06" db="EMBL/GenBank/DDBJ databases">
        <title>Sequencing the genomes of 1000 actinobacteria strains.</title>
        <authorList>
            <person name="Klenk H.-P."/>
        </authorList>
    </citation>
    <scope>NUCLEOTIDE SEQUENCE</scope>
    <source>
        <strain evidence="2">DSM 46694</strain>
    </source>
</reference>
<feature type="compositionally biased region" description="Low complexity" evidence="1">
    <location>
        <begin position="145"/>
        <end position="164"/>
    </location>
</feature>
<name>A0A9X2GHJ4_9ACTN</name>
<feature type="compositionally biased region" description="Pro residues" evidence="1">
    <location>
        <begin position="165"/>
        <end position="179"/>
    </location>
</feature>
<evidence type="ECO:0000313" key="3">
    <source>
        <dbReference type="Proteomes" id="UP001139648"/>
    </source>
</evidence>
<feature type="region of interest" description="Disordered" evidence="1">
    <location>
        <begin position="120"/>
        <end position="186"/>
    </location>
</feature>
<evidence type="ECO:0000313" key="2">
    <source>
        <dbReference type="EMBL" id="MCP2359204.1"/>
    </source>
</evidence>
<dbReference type="AlphaFoldDB" id="A0A9X2GHJ4"/>
<protein>
    <submittedName>
        <fullName evidence="2">Uncharacterized protein</fullName>
    </submittedName>
</protein>
<dbReference type="Gene3D" id="3.20.20.140">
    <property type="entry name" value="Metal-dependent hydrolases"/>
    <property type="match status" value="1"/>
</dbReference>
<accession>A0A9X2GHJ4</accession>
<dbReference type="Proteomes" id="UP001139648">
    <property type="component" value="Unassembled WGS sequence"/>
</dbReference>
<keyword evidence="3" id="KW-1185">Reference proteome</keyword>
<dbReference type="InterPro" id="IPR016195">
    <property type="entry name" value="Pol/histidinol_Pase-like"/>
</dbReference>
<dbReference type="RefSeq" id="WP_253746495.1">
    <property type="nucleotide sequence ID" value="NZ_BAABKA010000007.1"/>
</dbReference>
<gene>
    <name evidence="2" type="ORF">HD597_006224</name>
</gene>
<organism evidence="2 3">
    <name type="scientific">Nonomuraea thailandensis</name>
    <dbReference type="NCBI Taxonomy" id="1188745"/>
    <lineage>
        <taxon>Bacteria</taxon>
        <taxon>Bacillati</taxon>
        <taxon>Actinomycetota</taxon>
        <taxon>Actinomycetes</taxon>
        <taxon>Streptosporangiales</taxon>
        <taxon>Streptosporangiaceae</taxon>
        <taxon>Nonomuraea</taxon>
    </lineage>
</organism>
<sequence>MGAESMLPGRVTEALEEYGRLLGEHGITWGEPEIHYVKFFARRRVLPPTLFDRFWQLVLEAVAESHPDEPRDQLAARLAEPDYDRVLRDTLDGELPGHLVAVRIEPDTVALEGAPRTVLLPSEPPAADRRGRRRARDKPFMVLPGGARTADDGGAAAPLCGPLPADGPLPEPSSEPPSGPQSADRPMLAVMLPGRGEERMSLLIDSRRDTPCLVSVDETQRLLPPHGAWLVEVDEESMIIADGVRVRLDTLLRPIPSATLRLVAGVPCRWSVVASDGSGWFPPDVPHRYDYHGRPYFHGDDLRVEVPCMQLTVTAARGMEHDEARTRLVPRPGGEHLVELTPARLYDAAARGWYGGDLHVHLNWAGDLVAVPADAAAAQHGEDLHVLNLLAGNVSGRRVYDREALEHWTDRDLPWSDATHVARMGVEYRNDLLGHIYAFAPRAAPGRYHTGFDGDADWPPNADGLRELRGLGALVGYSHPFRTPIADGDPPKGIVSPVPRNCAARELVADAALGLVDSLDVLTHASIPATASVYRRLLGAGNRLAVTAGTDAMISFTRSDNQSNPPGWARVYARVEGELSARSFAAAVRAGRTFATTGPWLELSVDGHGPGHVLHAGKGERISVTATAIGPEVTAVRIRTAEGVRAGAERLPADDRHGHRNGHGYGTGNGHRAGSGYSAVHGAEYNPVPSAAHWSRGEDRLTVTAELRVDAPTYVVAEVLCDPHPRTLTATGYALTSPVYVDVDGGQVARQEDVRWCLEWLDGLENLIRQHGRLASPYQFGDHMSLLQQARAVYQGRLS</sequence>
<dbReference type="EMBL" id="JAMZEB010000002">
    <property type="protein sequence ID" value="MCP2359204.1"/>
    <property type="molecule type" value="Genomic_DNA"/>
</dbReference>
<dbReference type="SUPFAM" id="SSF89550">
    <property type="entry name" value="PHP domain-like"/>
    <property type="match status" value="1"/>
</dbReference>
<proteinExistence type="predicted"/>
<dbReference type="NCBIfam" id="NF038032">
    <property type="entry name" value="CehA_McbA_metalo"/>
    <property type="match status" value="1"/>
</dbReference>
<evidence type="ECO:0000256" key="1">
    <source>
        <dbReference type="SAM" id="MobiDB-lite"/>
    </source>
</evidence>
<comment type="caution">
    <text evidence="2">The sequence shown here is derived from an EMBL/GenBank/DDBJ whole genome shotgun (WGS) entry which is preliminary data.</text>
</comment>